<protein>
    <submittedName>
        <fullName evidence="4">DUF1778 domain-containing protein</fullName>
    </submittedName>
</protein>
<dbReference type="InterPro" id="IPR014795">
    <property type="entry name" value="TacA_1-like"/>
</dbReference>
<dbReference type="Gene3D" id="1.20.5.780">
    <property type="entry name" value="Single helix bin"/>
    <property type="match status" value="1"/>
</dbReference>
<dbReference type="InterPro" id="IPR010985">
    <property type="entry name" value="Ribbon_hlx_hlx"/>
</dbReference>
<dbReference type="AlphaFoldDB" id="A0A372GK37"/>
<evidence type="ECO:0000256" key="3">
    <source>
        <dbReference type="SAM" id="MobiDB-lite"/>
    </source>
</evidence>
<dbReference type="Pfam" id="PF08681">
    <property type="entry name" value="TacA1"/>
    <property type="match status" value="1"/>
</dbReference>
<dbReference type="GO" id="GO:0006355">
    <property type="term" value="P:regulation of DNA-templated transcription"/>
    <property type="evidence" value="ECO:0007669"/>
    <property type="project" value="InterPro"/>
</dbReference>
<keyword evidence="1" id="KW-1277">Toxin-antitoxin system</keyword>
<dbReference type="Proteomes" id="UP000262882">
    <property type="component" value="Unassembled WGS sequence"/>
</dbReference>
<name>A0A372GK37_9ACTN</name>
<reference evidence="4 5" key="1">
    <citation type="submission" date="2018-08" db="EMBL/GenBank/DDBJ databases">
        <title>Actinomadura spongicola sp. nov., isolated from marine sponge Leucetta chagosensis.</title>
        <authorList>
            <person name="Li L."/>
            <person name="Lin H.W."/>
        </authorList>
    </citation>
    <scope>NUCLEOTIDE SEQUENCE [LARGE SCALE GENOMIC DNA]</scope>
    <source>
        <strain evidence="4 5">LHW52907</strain>
    </source>
</reference>
<dbReference type="EMBL" id="QVNQ01000003">
    <property type="protein sequence ID" value="RFS85728.1"/>
    <property type="molecule type" value="Genomic_DNA"/>
</dbReference>
<comment type="caution">
    <text evidence="4">The sequence shown here is derived from an EMBL/GenBank/DDBJ whole genome shotgun (WGS) entry which is preliminary data.</text>
</comment>
<evidence type="ECO:0000313" key="5">
    <source>
        <dbReference type="Proteomes" id="UP000262882"/>
    </source>
</evidence>
<evidence type="ECO:0000256" key="2">
    <source>
        <dbReference type="ARBA" id="ARBA00049988"/>
    </source>
</evidence>
<organism evidence="4 5">
    <name type="scientific">Actinomadura spongiicola</name>
    <dbReference type="NCBI Taxonomy" id="2303421"/>
    <lineage>
        <taxon>Bacteria</taxon>
        <taxon>Bacillati</taxon>
        <taxon>Actinomycetota</taxon>
        <taxon>Actinomycetes</taxon>
        <taxon>Streptosporangiales</taxon>
        <taxon>Thermomonosporaceae</taxon>
        <taxon>Actinomadura</taxon>
    </lineage>
</organism>
<sequence length="93" mass="10277">MPQGRRPAMSESVRQDLPTTDEITVHPSAEQLLVIRRAAELIGWTVTDFVLSTVLDRAERDLYEHAAALEVDVATSTDTNPVMPYTALLMALP</sequence>
<comment type="similarity">
    <text evidence="2">Belongs to the TacA antitoxin family.</text>
</comment>
<gene>
    <name evidence="4" type="ORF">D0T12_12095</name>
</gene>
<evidence type="ECO:0000313" key="4">
    <source>
        <dbReference type="EMBL" id="RFS85728.1"/>
    </source>
</evidence>
<evidence type="ECO:0000256" key="1">
    <source>
        <dbReference type="ARBA" id="ARBA00022649"/>
    </source>
</evidence>
<accession>A0A372GK37</accession>
<keyword evidence="5" id="KW-1185">Reference proteome</keyword>
<feature type="region of interest" description="Disordered" evidence="3">
    <location>
        <begin position="1"/>
        <end position="22"/>
    </location>
</feature>
<dbReference type="SUPFAM" id="SSF47598">
    <property type="entry name" value="Ribbon-helix-helix"/>
    <property type="match status" value="1"/>
</dbReference>
<proteinExistence type="inferred from homology"/>